<evidence type="ECO:0000256" key="1">
    <source>
        <dbReference type="SAM" id="MobiDB-lite"/>
    </source>
</evidence>
<proteinExistence type="predicted"/>
<dbReference type="EMBL" id="BARU01007318">
    <property type="protein sequence ID" value="GAH43949.1"/>
    <property type="molecule type" value="Genomic_DNA"/>
</dbReference>
<accession>X1GQT5</accession>
<feature type="region of interest" description="Disordered" evidence="1">
    <location>
        <begin position="1"/>
        <end position="21"/>
    </location>
</feature>
<reference evidence="2" key="1">
    <citation type="journal article" date="2014" name="Front. Microbiol.">
        <title>High frequency of phylogenetically diverse reductive dehalogenase-homologous genes in deep subseafloor sedimentary metagenomes.</title>
        <authorList>
            <person name="Kawai M."/>
            <person name="Futagami T."/>
            <person name="Toyoda A."/>
            <person name="Takaki Y."/>
            <person name="Nishi S."/>
            <person name="Hori S."/>
            <person name="Arai W."/>
            <person name="Tsubouchi T."/>
            <person name="Morono Y."/>
            <person name="Uchiyama I."/>
            <person name="Ito T."/>
            <person name="Fujiyama A."/>
            <person name="Inagaki F."/>
            <person name="Takami H."/>
        </authorList>
    </citation>
    <scope>NUCLEOTIDE SEQUENCE</scope>
    <source>
        <strain evidence="2">Expedition CK06-06</strain>
    </source>
</reference>
<name>X1GQT5_9ZZZZ</name>
<sequence length="53" mass="5445">MGERISAREGRGAGMTAEERAADAKRLGIVPGEAVVVPVTVVASKVPKQEAKA</sequence>
<organism evidence="2">
    <name type="scientific">marine sediment metagenome</name>
    <dbReference type="NCBI Taxonomy" id="412755"/>
    <lineage>
        <taxon>unclassified sequences</taxon>
        <taxon>metagenomes</taxon>
        <taxon>ecological metagenomes</taxon>
    </lineage>
</organism>
<evidence type="ECO:0000313" key="2">
    <source>
        <dbReference type="EMBL" id="GAH43949.1"/>
    </source>
</evidence>
<comment type="caution">
    <text evidence="2">The sequence shown here is derived from an EMBL/GenBank/DDBJ whole genome shotgun (WGS) entry which is preliminary data.</text>
</comment>
<dbReference type="AlphaFoldDB" id="X1GQT5"/>
<protein>
    <submittedName>
        <fullName evidence="2">Uncharacterized protein</fullName>
    </submittedName>
</protein>
<gene>
    <name evidence="2" type="ORF">S03H2_14421</name>
</gene>